<keyword evidence="1" id="KW-0175">Coiled coil</keyword>
<organism evidence="3 4">
    <name type="scientific">Chloropicon roscoffensis</name>
    <dbReference type="NCBI Taxonomy" id="1461544"/>
    <lineage>
        <taxon>Eukaryota</taxon>
        <taxon>Viridiplantae</taxon>
        <taxon>Chlorophyta</taxon>
        <taxon>Chloropicophyceae</taxon>
        <taxon>Chloropicales</taxon>
        <taxon>Chloropicaceae</taxon>
        <taxon>Chloropicon</taxon>
    </lineage>
</organism>
<accession>A0AAX4PAD4</accession>
<dbReference type="AlphaFoldDB" id="A0AAX4PAD4"/>
<dbReference type="PANTHER" id="PTHR34689">
    <property type="entry name" value="NUCLEIC ACID-BINDING PROTEIN"/>
    <property type="match status" value="1"/>
</dbReference>
<feature type="coiled-coil region" evidence="1">
    <location>
        <begin position="201"/>
        <end position="228"/>
    </location>
</feature>
<keyword evidence="4" id="KW-1185">Reference proteome</keyword>
<feature type="region of interest" description="Disordered" evidence="2">
    <location>
        <begin position="69"/>
        <end position="107"/>
    </location>
</feature>
<feature type="compositionally biased region" description="Basic and acidic residues" evidence="2">
    <location>
        <begin position="69"/>
        <end position="84"/>
    </location>
</feature>
<evidence type="ECO:0000313" key="4">
    <source>
        <dbReference type="Proteomes" id="UP001472866"/>
    </source>
</evidence>
<dbReference type="Proteomes" id="UP001472866">
    <property type="component" value="Chromosome 07"/>
</dbReference>
<name>A0AAX4PAD4_9CHLO</name>
<feature type="compositionally biased region" description="Basic residues" evidence="2">
    <location>
        <begin position="85"/>
        <end position="99"/>
    </location>
</feature>
<protein>
    <submittedName>
        <fullName evidence="3">Uncharacterized protein</fullName>
    </submittedName>
</protein>
<evidence type="ECO:0000313" key="3">
    <source>
        <dbReference type="EMBL" id="WZN63337.1"/>
    </source>
</evidence>
<dbReference type="EMBL" id="CP151507">
    <property type="protein sequence ID" value="WZN63337.1"/>
    <property type="molecule type" value="Genomic_DNA"/>
</dbReference>
<proteinExistence type="predicted"/>
<evidence type="ECO:0000256" key="1">
    <source>
        <dbReference type="SAM" id="Coils"/>
    </source>
</evidence>
<reference evidence="3 4" key="1">
    <citation type="submission" date="2024-03" db="EMBL/GenBank/DDBJ databases">
        <title>Complete genome sequence of the green alga Chloropicon roscoffensis RCC1871.</title>
        <authorList>
            <person name="Lemieux C."/>
            <person name="Pombert J.-F."/>
            <person name="Otis C."/>
            <person name="Turmel M."/>
        </authorList>
    </citation>
    <scope>NUCLEOTIDE SEQUENCE [LARGE SCALE GENOMIC DNA]</scope>
    <source>
        <strain evidence="3 4">RCC1871</strain>
    </source>
</reference>
<dbReference type="PANTHER" id="PTHR34689:SF1">
    <property type="entry name" value="NUCLEIC ACID-BINDING PROTEIN"/>
    <property type="match status" value="1"/>
</dbReference>
<sequence>MAESSRQSLTAIHRQKLYDAKFAKADKVLRKRVREVHTATRARALDYADLDVEKAERLLRLFLETEEPKGDSKRRREDGGDEGRRKHRRRRHKSSRHGGRGVGDVEGGDDAFGKYGVLRESDLNGDRRTEFILWAADEKKVEVENLARWEEKKLFGEFMDLYNTATMPSDKYYDLDAWRQRQARARAMDAKAGAGVERVAFNDEEERKRELELERSSQRNKKIEAARRDLLASGKLAMMKEQERLRAAQQVAYKTGDMKQARDIADILRPDEKDQVEFDVKSGQYRKKSKLNL</sequence>
<evidence type="ECO:0000256" key="2">
    <source>
        <dbReference type="SAM" id="MobiDB-lite"/>
    </source>
</evidence>
<gene>
    <name evidence="3" type="ORF">HKI87_07g48850</name>
</gene>